<evidence type="ECO:0000256" key="8">
    <source>
        <dbReference type="ARBA" id="ARBA00023180"/>
    </source>
</evidence>
<keyword evidence="5" id="KW-0064">Aspartyl protease</keyword>
<feature type="signal peptide" evidence="12">
    <location>
        <begin position="1"/>
        <end position="22"/>
    </location>
</feature>
<keyword evidence="2" id="KW-0964">Secreted</keyword>
<reference evidence="14" key="1">
    <citation type="journal article" date="2023" name="GigaByte">
        <title>Genome assembly of the bearded iris, Iris pallida Lam.</title>
        <authorList>
            <person name="Bruccoleri R.E."/>
            <person name="Oakeley E.J."/>
            <person name="Faust A.M.E."/>
            <person name="Altorfer M."/>
            <person name="Dessus-Babus S."/>
            <person name="Burckhardt D."/>
            <person name="Oertli M."/>
            <person name="Naumann U."/>
            <person name="Petersen F."/>
            <person name="Wong J."/>
        </authorList>
    </citation>
    <scope>NUCLEOTIDE SEQUENCE</scope>
    <source>
        <strain evidence="14">GSM-AAB239-AS_SAM_17_03QT</strain>
    </source>
</reference>
<dbReference type="EMBL" id="JANAVB010001995">
    <property type="protein sequence ID" value="KAJ6852102.1"/>
    <property type="molecule type" value="Genomic_DNA"/>
</dbReference>
<organism evidence="14 15">
    <name type="scientific">Iris pallida</name>
    <name type="common">Sweet iris</name>
    <dbReference type="NCBI Taxonomy" id="29817"/>
    <lineage>
        <taxon>Eukaryota</taxon>
        <taxon>Viridiplantae</taxon>
        <taxon>Streptophyta</taxon>
        <taxon>Embryophyta</taxon>
        <taxon>Tracheophyta</taxon>
        <taxon>Spermatophyta</taxon>
        <taxon>Magnoliopsida</taxon>
        <taxon>Liliopsida</taxon>
        <taxon>Asparagales</taxon>
        <taxon>Iridaceae</taxon>
        <taxon>Iridoideae</taxon>
        <taxon>Irideae</taxon>
        <taxon>Iris</taxon>
    </lineage>
</organism>
<evidence type="ECO:0000313" key="14">
    <source>
        <dbReference type="EMBL" id="KAJ6852102.1"/>
    </source>
</evidence>
<evidence type="ECO:0000256" key="4">
    <source>
        <dbReference type="ARBA" id="ARBA00022737"/>
    </source>
</evidence>
<feature type="domain" description="Saposin B-type" evidence="13">
    <location>
        <begin position="49"/>
        <end position="128"/>
    </location>
</feature>
<dbReference type="InterPro" id="IPR007856">
    <property type="entry name" value="SapB_1"/>
</dbReference>
<evidence type="ECO:0000256" key="6">
    <source>
        <dbReference type="ARBA" id="ARBA00023145"/>
    </source>
</evidence>
<evidence type="ECO:0000256" key="5">
    <source>
        <dbReference type="ARBA" id="ARBA00022750"/>
    </source>
</evidence>
<reference evidence="14" key="2">
    <citation type="submission" date="2023-04" db="EMBL/GenBank/DDBJ databases">
        <authorList>
            <person name="Bruccoleri R.E."/>
            <person name="Oakeley E.J."/>
            <person name="Faust A.-M."/>
            <person name="Dessus-Babus S."/>
            <person name="Altorfer M."/>
            <person name="Burckhardt D."/>
            <person name="Oertli M."/>
            <person name="Naumann U."/>
            <person name="Petersen F."/>
            <person name="Wong J."/>
        </authorList>
    </citation>
    <scope>NUCLEOTIDE SEQUENCE</scope>
    <source>
        <strain evidence="14">GSM-AAB239-AS_SAM_17_03QT</strain>
        <tissue evidence="14">Leaf</tissue>
    </source>
</reference>
<comment type="caution">
    <text evidence="14">The sequence shown here is derived from an EMBL/GenBank/DDBJ whole genome shotgun (WGS) entry which is preliminary data.</text>
</comment>
<evidence type="ECO:0000313" key="15">
    <source>
        <dbReference type="Proteomes" id="UP001140949"/>
    </source>
</evidence>
<evidence type="ECO:0000256" key="2">
    <source>
        <dbReference type="ARBA" id="ARBA00022525"/>
    </source>
</evidence>
<feature type="chain" id="PRO_5043780424" description="Pulmonary surfactant-associated protein B" evidence="12">
    <location>
        <begin position="23"/>
        <end position="228"/>
    </location>
</feature>
<dbReference type="PANTHER" id="PTHR11480:SF3">
    <property type="entry name" value="BCDNA.GH08312"/>
    <property type="match status" value="1"/>
</dbReference>
<dbReference type="GO" id="GO:0006629">
    <property type="term" value="P:lipid metabolic process"/>
    <property type="evidence" value="ECO:0007669"/>
    <property type="project" value="InterPro"/>
</dbReference>
<dbReference type="GO" id="GO:0004190">
    <property type="term" value="F:aspartic-type endopeptidase activity"/>
    <property type="evidence" value="ECO:0007669"/>
    <property type="project" value="UniProtKB-KW"/>
</dbReference>
<dbReference type="InterPro" id="IPR051428">
    <property type="entry name" value="Sphingo_Act-Surfact_Prot"/>
</dbReference>
<protein>
    <recommendedName>
        <fullName evidence="10">Pulmonary surfactant-associated protein B</fullName>
    </recommendedName>
    <alternativeName>
        <fullName evidence="11">Pulmonary surfactant-associated proteolipid SPL(Phe)</fullName>
    </alternativeName>
</protein>
<dbReference type="PROSITE" id="PS51257">
    <property type="entry name" value="PROKAR_LIPOPROTEIN"/>
    <property type="match status" value="1"/>
</dbReference>
<keyword evidence="15" id="KW-1185">Reference proteome</keyword>
<dbReference type="PANTHER" id="PTHR11480">
    <property type="entry name" value="SAPOSIN-RELATED"/>
    <property type="match status" value="1"/>
</dbReference>
<keyword evidence="3 12" id="KW-0732">Signal</keyword>
<evidence type="ECO:0000256" key="1">
    <source>
        <dbReference type="ARBA" id="ARBA00004239"/>
    </source>
</evidence>
<dbReference type="FunFam" id="1.10.225.10:FF:000008">
    <property type="entry name" value="Pulmonary surfactant-associated protein B"/>
    <property type="match status" value="1"/>
</dbReference>
<dbReference type="SUPFAM" id="SSF47862">
    <property type="entry name" value="Saposin"/>
    <property type="match status" value="2"/>
</dbReference>
<keyword evidence="4" id="KW-0677">Repeat</keyword>
<evidence type="ECO:0000256" key="7">
    <source>
        <dbReference type="ARBA" id="ARBA00023157"/>
    </source>
</evidence>
<keyword evidence="6" id="KW-0865">Zymogen</keyword>
<comment type="subcellular location">
    <subcellularLocation>
        <location evidence="1">Secreted</location>
        <location evidence="1">Extracellular space</location>
    </subcellularLocation>
</comment>
<evidence type="ECO:0000256" key="9">
    <source>
        <dbReference type="ARBA" id="ARBA00037221"/>
    </source>
</evidence>
<feature type="domain" description="Saposin B-type" evidence="13">
    <location>
        <begin position="135"/>
        <end position="215"/>
    </location>
</feature>
<name>A0AAX6IFV8_IRIPA</name>
<evidence type="ECO:0000256" key="12">
    <source>
        <dbReference type="SAM" id="SignalP"/>
    </source>
</evidence>
<dbReference type="InterPro" id="IPR008139">
    <property type="entry name" value="SaposinB_dom"/>
</dbReference>
<dbReference type="GO" id="GO:0005576">
    <property type="term" value="C:extracellular region"/>
    <property type="evidence" value="ECO:0007669"/>
    <property type="project" value="UniProtKB-SubCell"/>
</dbReference>
<keyword evidence="7" id="KW-1015">Disulfide bond</keyword>
<keyword evidence="5" id="KW-0378">Hydrolase</keyword>
<dbReference type="Proteomes" id="UP001140949">
    <property type="component" value="Unassembled WGS sequence"/>
</dbReference>
<proteinExistence type="predicted"/>
<dbReference type="SMART" id="SM00741">
    <property type="entry name" value="SapB"/>
    <property type="match status" value="2"/>
</dbReference>
<evidence type="ECO:0000256" key="3">
    <source>
        <dbReference type="ARBA" id="ARBA00022729"/>
    </source>
</evidence>
<dbReference type="PROSITE" id="PS50015">
    <property type="entry name" value="SAP_B"/>
    <property type="match status" value="2"/>
</dbReference>
<sequence length="228" mass="25606">MGLRIFFILLFVIAIGCIHVNARSLTSDSMVTEMDSKVPSEVSIEVSRKEEVCTLCQDFTTQVTHYLADNKTKAEIVGILHLACSCLHSFKHQCKLVVDYYAPLFFTEIATVQPELFCKKINLCNDMTSVRLSKIDNPCTLCHRVVGEVLTKLQDPDTELEVIEVLLKSCNKIEHFVQECKKLVFEFGPLILTNAEKFLETTDICVATHVCRGSREAATLKELLISSA</sequence>
<evidence type="ECO:0000256" key="10">
    <source>
        <dbReference type="ARBA" id="ARBA00041094"/>
    </source>
</evidence>
<gene>
    <name evidence="14" type="ORF">M6B38_256550</name>
</gene>
<dbReference type="InterPro" id="IPR008138">
    <property type="entry name" value="SapB_2"/>
</dbReference>
<dbReference type="Gene3D" id="1.10.225.10">
    <property type="entry name" value="Saposin-like"/>
    <property type="match status" value="2"/>
</dbReference>
<accession>A0AAX6IFV8</accession>
<dbReference type="Pfam" id="PF03489">
    <property type="entry name" value="SapB_2"/>
    <property type="match status" value="2"/>
</dbReference>
<evidence type="ECO:0000256" key="11">
    <source>
        <dbReference type="ARBA" id="ARBA00041785"/>
    </source>
</evidence>
<dbReference type="InterPro" id="IPR011001">
    <property type="entry name" value="Saposin-like"/>
</dbReference>
<keyword evidence="5" id="KW-0645">Protease</keyword>
<evidence type="ECO:0000259" key="13">
    <source>
        <dbReference type="PROSITE" id="PS50015"/>
    </source>
</evidence>
<dbReference type="AlphaFoldDB" id="A0AAX6IFV8"/>
<dbReference type="Pfam" id="PF05184">
    <property type="entry name" value="SapB_1"/>
    <property type="match status" value="2"/>
</dbReference>
<comment type="function">
    <text evidence="9">Pulmonary surfactant-associated proteins promote alveolar stability by lowering the surface tension at the air-liquid interface in the peripheral air spaces. SP-B increases the collapse pressure of palmitic acid to nearly 70 millinewtons per meter.</text>
</comment>
<keyword evidence="8" id="KW-0325">Glycoprotein</keyword>